<gene>
    <name evidence="1" type="ORF">KAK03_19690</name>
</gene>
<dbReference type="RefSeq" id="WP_210856413.1">
    <property type="nucleotide sequence ID" value="NZ_JAGQDD010000018.1"/>
</dbReference>
<proteinExistence type="predicted"/>
<organism evidence="1 2">
    <name type="scientific">Ideonella alba</name>
    <dbReference type="NCBI Taxonomy" id="2824118"/>
    <lineage>
        <taxon>Bacteria</taxon>
        <taxon>Pseudomonadati</taxon>
        <taxon>Pseudomonadota</taxon>
        <taxon>Betaproteobacteria</taxon>
        <taxon>Burkholderiales</taxon>
        <taxon>Sphaerotilaceae</taxon>
        <taxon>Ideonella</taxon>
    </lineage>
</organism>
<name>A0A940YEH5_9BURK</name>
<dbReference type="EMBL" id="JAGQDD010000018">
    <property type="protein sequence ID" value="MBQ0932708.1"/>
    <property type="molecule type" value="Genomic_DNA"/>
</dbReference>
<evidence type="ECO:0000313" key="2">
    <source>
        <dbReference type="Proteomes" id="UP000676246"/>
    </source>
</evidence>
<reference evidence="1 2" key="1">
    <citation type="submission" date="2021-04" db="EMBL/GenBank/DDBJ databases">
        <title>The genome sequence of Ideonella sp. 3Y2.</title>
        <authorList>
            <person name="Liu Y."/>
        </authorList>
    </citation>
    <scope>NUCLEOTIDE SEQUENCE [LARGE SCALE GENOMIC DNA]</scope>
    <source>
        <strain evidence="1 2">3Y2</strain>
    </source>
</reference>
<keyword evidence="2" id="KW-1185">Reference proteome</keyword>
<protein>
    <submittedName>
        <fullName evidence="1">Uncharacterized protein</fullName>
    </submittedName>
</protein>
<evidence type="ECO:0000313" key="1">
    <source>
        <dbReference type="EMBL" id="MBQ0932708.1"/>
    </source>
</evidence>
<dbReference type="AlphaFoldDB" id="A0A940YEH5"/>
<comment type="caution">
    <text evidence="1">The sequence shown here is derived from an EMBL/GenBank/DDBJ whole genome shotgun (WGS) entry which is preliminary data.</text>
</comment>
<accession>A0A940YEH5</accession>
<sequence length="189" mass="20462">MYTIDLNGTRIKIDTPIQYYPDIFLAVEAPPPGIFEGREPSDLNPELKISLKGDPAGLSKTMDALSLEQMLTSHVFEWSAFFRQLAKVGHCYAFACTLGREYEPLLPDVILGKSSQLAHYVGGLEASAPAESAKSELSLSIISKPTGDYLVAGVQLLGVGTLHPYQVVVGRIPNLEAFVTAIVELRNAA</sequence>
<dbReference type="Proteomes" id="UP000676246">
    <property type="component" value="Unassembled WGS sequence"/>
</dbReference>